<feature type="region of interest" description="Disordered" evidence="1">
    <location>
        <begin position="1"/>
        <end position="108"/>
    </location>
</feature>
<reference evidence="2" key="1">
    <citation type="submission" date="2019-11" db="EMBL/GenBank/DDBJ databases">
        <title>Burkholderia cenocepacia CF.</title>
        <authorList>
            <person name="Vianna E.F."/>
            <person name="Marques E.A."/>
            <person name="Albano R.M."/>
            <person name="Leao R.S."/>
        </authorList>
    </citation>
    <scope>NUCLEOTIDE SEQUENCE</scope>
    <source>
        <strain evidence="2">MS-2140</strain>
    </source>
</reference>
<dbReference type="RefSeq" id="WP_163126231.1">
    <property type="nucleotide sequence ID" value="NZ_JAAEAM010000064.1"/>
</dbReference>
<dbReference type="AlphaFoldDB" id="A0A6B2MNP6"/>
<feature type="compositionally biased region" description="Polar residues" evidence="1">
    <location>
        <begin position="161"/>
        <end position="175"/>
    </location>
</feature>
<name>A0A6B2MNP6_9BURK</name>
<feature type="compositionally biased region" description="Acidic residues" evidence="1">
    <location>
        <begin position="88"/>
        <end position="100"/>
    </location>
</feature>
<proteinExistence type="predicted"/>
<dbReference type="EMBL" id="JAAEAM010000064">
    <property type="protein sequence ID" value="NDV77114.1"/>
    <property type="molecule type" value="Genomic_DNA"/>
</dbReference>
<organism evidence="2">
    <name type="scientific">Burkholderia cenocepacia</name>
    <dbReference type="NCBI Taxonomy" id="95486"/>
    <lineage>
        <taxon>Bacteria</taxon>
        <taxon>Pseudomonadati</taxon>
        <taxon>Pseudomonadota</taxon>
        <taxon>Betaproteobacteria</taxon>
        <taxon>Burkholderiales</taxon>
        <taxon>Burkholderiaceae</taxon>
        <taxon>Burkholderia</taxon>
        <taxon>Burkholderia cepacia complex</taxon>
    </lineage>
</organism>
<gene>
    <name evidence="2" type="ORF">GFJ35_34450</name>
</gene>
<sequence>MKSKILAPFASFLSNAPRAAGARIEDGGGDDDERKQREGESDEDYAKRMEELDEKERAEQEEKEKEAAARRAEEEREREEAERRAAAEGDDDSEDDDGDDATASAARQRERVRCARIMAHGIKLGRARQAGVFAFDTKMSSRSAIAALNAGAEDAPAQPRRASSLSTRMASTSIPSAGAGGVTPKAPTLAEQIVQAGKKRRGEA</sequence>
<comment type="caution">
    <text evidence="2">The sequence shown here is derived from an EMBL/GenBank/DDBJ whole genome shotgun (WGS) entry which is preliminary data.</text>
</comment>
<protein>
    <submittedName>
        <fullName evidence="2">Uncharacterized protein</fullName>
    </submittedName>
</protein>
<feature type="region of interest" description="Disordered" evidence="1">
    <location>
        <begin position="150"/>
        <end position="187"/>
    </location>
</feature>
<accession>A0A6B2MNP6</accession>
<evidence type="ECO:0000256" key="1">
    <source>
        <dbReference type="SAM" id="MobiDB-lite"/>
    </source>
</evidence>
<evidence type="ECO:0000313" key="2">
    <source>
        <dbReference type="EMBL" id="NDV77114.1"/>
    </source>
</evidence>
<feature type="compositionally biased region" description="Basic and acidic residues" evidence="1">
    <location>
        <begin position="32"/>
        <end position="87"/>
    </location>
</feature>